<dbReference type="GO" id="GO:0005884">
    <property type="term" value="C:actin filament"/>
    <property type="evidence" value="ECO:0007669"/>
    <property type="project" value="TreeGrafter"/>
</dbReference>
<dbReference type="InterPro" id="IPR015425">
    <property type="entry name" value="FH2_Formin"/>
</dbReference>
<feature type="domain" description="FH2" evidence="2">
    <location>
        <begin position="800"/>
        <end position="1012"/>
    </location>
</feature>
<dbReference type="SUPFAM" id="SSF101447">
    <property type="entry name" value="Formin homology 2 domain (FH2 domain)"/>
    <property type="match status" value="1"/>
</dbReference>
<feature type="region of interest" description="Disordered" evidence="1">
    <location>
        <begin position="705"/>
        <end position="737"/>
    </location>
</feature>
<dbReference type="PANTHER" id="PTHR45691:SF6">
    <property type="entry name" value="PROTEIN DIAPHANOUS"/>
    <property type="match status" value="1"/>
</dbReference>
<sequence>MEDSASAVLAREFQSLLDALGIEGEKRKVLLSLPDEQKLHMINAQKKSAQISGMEIAKHLKNIKRPFSVAYSITDIEEYIKEIRILRLKFVEITEKEVEKAIDEDFLKDIWGIISSLSPKAELGDARMYLQIENSKQNKPIYKILEPTVNFFRTVLKSPAVIKRIQKDPVFFKEIFMHFPSEYADISTIILQIAVKCSNSHMDILLDYLFKSSKHEMHAYCIPACDIQMKKILDELYYNLSFRTMSKEYVSAFLLLMIDLYSEPPMIGIMLDSLLRMCGIGRILSKIESTFYDTRKTVGELIDMQEKVRSLAGEIDVREITIDTEETKKDLVYIINVLSVLNRINSSRIYDVLQYIRGCILEESLYKNKDIKKIEIERAIRKEKTEKDKESYKCICKDIILGNKGGVLKFESPSVITANLSKEKNNASMDANQANAKTVGIGATCSTDKVTSDKSIATNISHGPACSIDGVPEKPISGYKEEKSSEGMIQAPLNKKDTDAMIGDFIKRIADITLTKEQQIKLRKLVGVGQQEGEESVLEEGALLGPKLNKINIPTPPSGMKVPSPPLSMKVPPPLGKKVPPPPSMKVPLPPSGMKMPPPPRIKVPLPPSGMEVPPPSGMKVPLPPLGMKMPPPPGMKVPLPPSGMKMPPPPGMKVPLPPSGMKMPGNTKLPSVPSLPNMSNIKNSSAPQLSTTSLKNIENAVKMPSIPAPENGKASEKKRQNSIETKEIDSVEPAKPGPRAMYIERAALLHPANPQQLPYDVHIRKPGSTGLWSMLDKTDLSLFTKEDFSIFERKRVDKLVEEEKIVIDEVMDKKRCKAIDIVLARVKIPYEKLISAVEELDTKPFTETLLLGLLKNYPTEEELDLIQKNPVYLAPEIFFKKVAHAHLFKDKLMILHLKLTQPTIETILIPNVHKLTEGCRILLQKRSIHEILRITLGVINILNANGRNQGAWGIKLESFTRIPENVNILHLIQKKIKEKKIELGSAFAVLKEVVKISTDIIDTDCMEYNMKKELIHAISLPKKQQQSLSALLNTLDSLQKEYLRWKSIMEELRIFMGEKELTGTGLQTLSKYIITVLTPILPKK</sequence>
<dbReference type="GO" id="GO:0030041">
    <property type="term" value="P:actin filament polymerization"/>
    <property type="evidence" value="ECO:0007669"/>
    <property type="project" value="TreeGrafter"/>
</dbReference>
<accession>I3EEZ1</accession>
<dbReference type="Gene3D" id="1.20.58.2220">
    <property type="entry name" value="Formin, FH2 domain"/>
    <property type="match status" value="1"/>
</dbReference>
<evidence type="ECO:0000256" key="1">
    <source>
        <dbReference type="SAM" id="MobiDB-lite"/>
    </source>
</evidence>
<gene>
    <name evidence="3" type="ORF">NEQG_01860</name>
</gene>
<protein>
    <recommendedName>
        <fullName evidence="2">FH2 domain-containing protein</fullName>
    </recommendedName>
</protein>
<dbReference type="STRING" id="935791.I3EEZ1"/>
<dbReference type="OMA" id="CICKDII"/>
<organism evidence="3 4">
    <name type="scientific">Nematocida parisii (strain ERTm3)</name>
    <name type="common">Nematode killer fungus</name>
    <dbReference type="NCBI Taxonomy" id="935791"/>
    <lineage>
        <taxon>Eukaryota</taxon>
        <taxon>Fungi</taxon>
        <taxon>Fungi incertae sedis</taxon>
        <taxon>Microsporidia</taxon>
        <taxon>Nematocida</taxon>
    </lineage>
</organism>
<evidence type="ECO:0000313" key="3">
    <source>
        <dbReference type="EMBL" id="EIJ87788.1"/>
    </source>
</evidence>
<proteinExistence type="predicted"/>
<feature type="region of interest" description="Disordered" evidence="1">
    <location>
        <begin position="572"/>
        <end position="599"/>
    </location>
</feature>
<name>I3EEZ1_NEMP3</name>
<reference evidence="3" key="1">
    <citation type="submission" date="2011-01" db="EMBL/GenBank/DDBJ databases">
        <title>The Genome Sequence of Nematocida parisii strain ERTm3.</title>
        <authorList>
            <consortium name="The Broad Institute Genome Sequencing Platform"/>
            <consortium name="The Broad Institute Genome Sequencing Center for Infectious Disease"/>
            <person name="Cuomo C."/>
            <person name="Troemel E."/>
            <person name="Young S.K."/>
            <person name="Zeng Q."/>
            <person name="Gargeya S."/>
            <person name="Fitzgerald M."/>
            <person name="Haas B."/>
            <person name="Abouelleil A."/>
            <person name="Alvarado L."/>
            <person name="Arachchi H.M."/>
            <person name="Berlin A."/>
            <person name="Chapman S.B."/>
            <person name="Gearin G."/>
            <person name="Goldberg J."/>
            <person name="Griggs A."/>
            <person name="Gujja S."/>
            <person name="Hansen M."/>
            <person name="Heiman D."/>
            <person name="Howarth C."/>
            <person name="Larimer J."/>
            <person name="Lui A."/>
            <person name="MacDonald P.J.P."/>
            <person name="McCowen C."/>
            <person name="Montmayeur A."/>
            <person name="Murphy C."/>
            <person name="Neiman D."/>
            <person name="Pearson M."/>
            <person name="Priest M."/>
            <person name="Roberts A."/>
            <person name="Saif S."/>
            <person name="Shea T."/>
            <person name="Sisk P."/>
            <person name="Stolte C."/>
            <person name="Sykes S."/>
            <person name="Wortman J."/>
            <person name="Nusbaum C."/>
            <person name="Birren B."/>
        </authorList>
    </citation>
    <scope>NUCLEOTIDE SEQUENCE</scope>
    <source>
        <strain evidence="3">ERTm3</strain>
    </source>
</reference>
<dbReference type="OrthoDB" id="1668162at2759"/>
<evidence type="ECO:0000313" key="4">
    <source>
        <dbReference type="Proteomes" id="UP000002872"/>
    </source>
</evidence>
<dbReference type="InterPro" id="IPR051412">
    <property type="entry name" value="Formin_Homology_Diaphanous_sf"/>
</dbReference>
<dbReference type="PANTHER" id="PTHR45691">
    <property type="entry name" value="PROTEIN DIAPHANOUS"/>
    <property type="match status" value="1"/>
</dbReference>
<dbReference type="HOGENOM" id="CLU_009987_0_0_1"/>
<dbReference type="Pfam" id="PF02181">
    <property type="entry name" value="FH2"/>
    <property type="match status" value="1"/>
</dbReference>
<dbReference type="VEuPathDB" id="MicrosporidiaDB:NEQG_01860"/>
<dbReference type="InParanoid" id="I3EEZ1"/>
<dbReference type="EMBL" id="GL870880">
    <property type="protein sequence ID" value="EIJ87788.1"/>
    <property type="molecule type" value="Genomic_DNA"/>
</dbReference>
<evidence type="ECO:0000259" key="2">
    <source>
        <dbReference type="Pfam" id="PF02181"/>
    </source>
</evidence>
<feature type="compositionally biased region" description="Basic and acidic residues" evidence="1">
    <location>
        <begin position="714"/>
        <end position="730"/>
    </location>
</feature>
<dbReference type="AlphaFoldDB" id="I3EEZ1"/>
<dbReference type="InterPro" id="IPR042201">
    <property type="entry name" value="FH2_Formin_sf"/>
</dbReference>
<keyword evidence="4" id="KW-1185">Reference proteome</keyword>
<dbReference type="Proteomes" id="UP000002872">
    <property type="component" value="Unassembled WGS sequence"/>
</dbReference>